<dbReference type="InterPro" id="IPR016461">
    <property type="entry name" value="COMT-like"/>
</dbReference>
<comment type="caution">
    <text evidence="6">The sequence shown here is derived from an EMBL/GenBank/DDBJ whole genome shotgun (WGS) entry which is preliminary data.</text>
</comment>
<dbReference type="SUPFAM" id="SSF46785">
    <property type="entry name" value="Winged helix' DNA-binding domain"/>
    <property type="match status" value="1"/>
</dbReference>
<dbReference type="PANTHER" id="PTHR43712">
    <property type="entry name" value="PUTATIVE (AFU_ORTHOLOGUE AFUA_4G14580)-RELATED"/>
    <property type="match status" value="1"/>
</dbReference>
<dbReference type="SUPFAM" id="SSF53335">
    <property type="entry name" value="S-adenosyl-L-methionine-dependent methyltransferases"/>
    <property type="match status" value="1"/>
</dbReference>
<evidence type="ECO:0000259" key="4">
    <source>
        <dbReference type="Pfam" id="PF00891"/>
    </source>
</evidence>
<evidence type="ECO:0000256" key="1">
    <source>
        <dbReference type="ARBA" id="ARBA00022603"/>
    </source>
</evidence>
<evidence type="ECO:0008006" key="8">
    <source>
        <dbReference type="Google" id="ProtNLM"/>
    </source>
</evidence>
<dbReference type="RefSeq" id="WP_209706225.1">
    <property type="nucleotide sequence ID" value="NZ_JAGIOO010000001.1"/>
</dbReference>
<dbReference type="CDD" id="cd02440">
    <property type="entry name" value="AdoMet_MTases"/>
    <property type="match status" value="1"/>
</dbReference>
<dbReference type="PANTHER" id="PTHR43712:SF2">
    <property type="entry name" value="O-METHYLTRANSFERASE CICE"/>
    <property type="match status" value="1"/>
</dbReference>
<accession>A0ABS5A5J7</accession>
<dbReference type="InterPro" id="IPR001077">
    <property type="entry name" value="COMT_C"/>
</dbReference>
<keyword evidence="7" id="KW-1185">Reference proteome</keyword>
<feature type="domain" description="O-methyltransferase C-terminal" evidence="4">
    <location>
        <begin position="113"/>
        <end position="318"/>
    </location>
</feature>
<dbReference type="EMBL" id="JAGIOO010000001">
    <property type="protein sequence ID" value="MBP2471522.1"/>
    <property type="molecule type" value="Genomic_DNA"/>
</dbReference>
<organism evidence="6 7">
    <name type="scientific">Crossiella equi</name>
    <dbReference type="NCBI Taxonomy" id="130796"/>
    <lineage>
        <taxon>Bacteria</taxon>
        <taxon>Bacillati</taxon>
        <taxon>Actinomycetota</taxon>
        <taxon>Actinomycetes</taxon>
        <taxon>Pseudonocardiales</taxon>
        <taxon>Pseudonocardiaceae</taxon>
        <taxon>Crossiella</taxon>
    </lineage>
</organism>
<keyword evidence="1" id="KW-0489">Methyltransferase</keyword>
<dbReference type="Pfam" id="PF00891">
    <property type="entry name" value="Methyltransf_2"/>
    <property type="match status" value="1"/>
</dbReference>
<dbReference type="Proteomes" id="UP001519363">
    <property type="component" value="Unassembled WGS sequence"/>
</dbReference>
<evidence type="ECO:0000259" key="5">
    <source>
        <dbReference type="Pfam" id="PF08100"/>
    </source>
</evidence>
<name>A0ABS5A5J7_9PSEU</name>
<feature type="domain" description="O-methyltransferase dimerisation" evidence="5">
    <location>
        <begin position="18"/>
        <end position="91"/>
    </location>
</feature>
<dbReference type="Gene3D" id="3.40.50.150">
    <property type="entry name" value="Vaccinia Virus protein VP39"/>
    <property type="match status" value="1"/>
</dbReference>
<dbReference type="InterPro" id="IPR029063">
    <property type="entry name" value="SAM-dependent_MTases_sf"/>
</dbReference>
<sequence length="337" mass="36350">MTHPSDLPVDRTGMFGMALTFLSSRALYVAAELGLADHVADGPRTTEELARATGTHEPTLYRLLRLLAGVGVFTETAPRTFGTTPLANALRTDLSGSLRPFVLHTLGTQYQAWGELGHTVRTGQEAFSKAMGMPVWQYHAEHPEVNSLLNQVMSRESEAMTEELLTGHDFGPYRTVADIGGGQGALLTGILARHPDSRGILFDQPHVVSHELLDKAGVAERAEVVGGDFFASVPGGADLYVLKWIIHDWPDDKATEILANVRAAMAPGATLALVEYVIPPGNEPAHSKTLDLVMLVLNEGRERTREQFEALLGAAGFRLDRVTAMPSGVSLLEATPV</sequence>
<dbReference type="InterPro" id="IPR036388">
    <property type="entry name" value="WH-like_DNA-bd_sf"/>
</dbReference>
<dbReference type="InterPro" id="IPR036390">
    <property type="entry name" value="WH_DNA-bd_sf"/>
</dbReference>
<gene>
    <name evidence="6" type="ORF">JOF53_000394</name>
</gene>
<keyword evidence="3" id="KW-0949">S-adenosyl-L-methionine</keyword>
<protein>
    <recommendedName>
        <fullName evidence="8">Methyltransferase</fullName>
    </recommendedName>
</protein>
<dbReference type="Pfam" id="PF08100">
    <property type="entry name" value="Dimerisation"/>
    <property type="match status" value="1"/>
</dbReference>
<keyword evidence="2" id="KW-0808">Transferase</keyword>
<evidence type="ECO:0000313" key="6">
    <source>
        <dbReference type="EMBL" id="MBP2471522.1"/>
    </source>
</evidence>
<reference evidence="6 7" key="1">
    <citation type="submission" date="2021-03" db="EMBL/GenBank/DDBJ databases">
        <title>Sequencing the genomes of 1000 actinobacteria strains.</title>
        <authorList>
            <person name="Klenk H.-P."/>
        </authorList>
    </citation>
    <scope>NUCLEOTIDE SEQUENCE [LARGE SCALE GENOMIC DNA]</scope>
    <source>
        <strain evidence="6 7">DSM 44580</strain>
    </source>
</reference>
<evidence type="ECO:0000256" key="2">
    <source>
        <dbReference type="ARBA" id="ARBA00022679"/>
    </source>
</evidence>
<dbReference type="PROSITE" id="PS51683">
    <property type="entry name" value="SAM_OMT_II"/>
    <property type="match status" value="1"/>
</dbReference>
<dbReference type="PIRSF" id="PIRSF005739">
    <property type="entry name" value="O-mtase"/>
    <property type="match status" value="1"/>
</dbReference>
<dbReference type="Gene3D" id="1.10.10.10">
    <property type="entry name" value="Winged helix-like DNA-binding domain superfamily/Winged helix DNA-binding domain"/>
    <property type="match status" value="1"/>
</dbReference>
<proteinExistence type="predicted"/>
<dbReference type="InterPro" id="IPR012967">
    <property type="entry name" value="COMT_dimerisation"/>
</dbReference>
<evidence type="ECO:0000256" key="3">
    <source>
        <dbReference type="ARBA" id="ARBA00022691"/>
    </source>
</evidence>
<evidence type="ECO:0000313" key="7">
    <source>
        <dbReference type="Proteomes" id="UP001519363"/>
    </source>
</evidence>